<dbReference type="GeneID" id="831409"/>
<evidence type="ECO:0000256" key="1">
    <source>
        <dbReference type="SAM" id="MobiDB-lite"/>
    </source>
</evidence>
<dbReference type="Araport" id="AT5G15560"/>
<reference evidence="4 6" key="3">
    <citation type="submission" date="2019-11" db="EMBL/GenBank/DDBJ databases">
        <authorList>
            <person name="Jiao W.-B."/>
            <person name="Schneeberger K."/>
        </authorList>
    </citation>
    <scope>NUCLEOTIDE SEQUENCE [LARGE SCALE GENOMIC DNA]</scope>
    <source>
        <strain evidence="6">cv. An-1</strain>
    </source>
</reference>
<reference evidence="3" key="2">
    <citation type="submission" date="2016-03" db="EMBL/GenBank/DDBJ databases">
        <title>Full-length assembly of Arabidopsis thaliana Ler reveals the complement of translocations and inversions.</title>
        <authorList>
            <person name="Zapata L."/>
            <person name="Schneeberger K."/>
            <person name="Ossowski S."/>
        </authorList>
    </citation>
    <scope>NUCLEOTIDE SEQUENCE [LARGE SCALE GENOMIC DNA]</scope>
    <source>
        <tissue evidence="3">Leaf</tissue>
    </source>
</reference>
<accession>A0A178UR81</accession>
<dbReference type="EMBL" id="LUHQ01000005">
    <property type="protein sequence ID" value="OAO96419.1"/>
    <property type="molecule type" value="Genomic_DNA"/>
</dbReference>
<feature type="compositionally biased region" description="Basic and acidic residues" evidence="1">
    <location>
        <begin position="25"/>
        <end position="59"/>
    </location>
</feature>
<evidence type="ECO:0000313" key="3">
    <source>
        <dbReference type="EMBL" id="OAO96419.1"/>
    </source>
</evidence>
<reference evidence="5" key="1">
    <citation type="journal article" date="2016" name="Proc. Natl. Acad. Sci. U.S.A.">
        <title>Chromosome-level assembly of Arabidopsis thaliana Ler reveals the extent of translocation and inversion polymorphisms.</title>
        <authorList>
            <person name="Zapata L."/>
            <person name="Ding J."/>
            <person name="Willing E.M."/>
            <person name="Hartwig B."/>
            <person name="Bezdan D."/>
            <person name="Jiao W.B."/>
            <person name="Patel V."/>
            <person name="Velikkakam James G."/>
            <person name="Koornneef M."/>
            <person name="Ossowski S."/>
            <person name="Schneeberger K."/>
        </authorList>
    </citation>
    <scope>NUCLEOTIDE SEQUENCE [LARGE SCALE GENOMIC DNA]</scope>
    <source>
        <strain evidence="5">cv. Landsberg erecta</strain>
    </source>
</reference>
<proteinExistence type="predicted"/>
<sequence length="239" mass="27803">MDETQKSNKLVNHIERNILSLLSVKNDDESKGEEYKPLVASGKEDEEKQEDGNKTKREDDESNIEEFIKFNSKEQDISNVTSKQKDKATTEDDDDDVKEIIQDDISICCRSEASNNSISSFTFPILHNEEDESVTMPSLETIWNVYDNQLFSELSQPQKQPQPRPEQQFYFIPATHTLAQLPPQRKSLLSKQTSETQSQKVFINRWFSCFNFIIHFDVIESRNRRRKKKGKTSRLSLFA</sequence>
<protein>
    <submittedName>
        <fullName evidence="3">Uncharacterized protein</fullName>
    </submittedName>
</protein>
<dbReference type="EMBL" id="CACRSJ010000110">
    <property type="protein sequence ID" value="VYS66925.1"/>
    <property type="molecule type" value="Genomic_DNA"/>
</dbReference>
<dbReference type="KEGG" id="ath:AT5G15560"/>
<gene>
    <name evidence="2" type="ordered locus">At5g15560</name>
    <name evidence="3" type="ordered locus">AXX17_At5g15090</name>
    <name evidence="4" type="ORF">AN1_LOCUS22327</name>
</gene>
<evidence type="ECO:0000313" key="6">
    <source>
        <dbReference type="Proteomes" id="UP000426265"/>
    </source>
</evidence>
<evidence type="ECO:0000313" key="5">
    <source>
        <dbReference type="Proteomes" id="UP000078284"/>
    </source>
</evidence>
<dbReference type="Proteomes" id="UP000078284">
    <property type="component" value="Chromosome 5"/>
</dbReference>
<evidence type="ECO:0000313" key="4">
    <source>
        <dbReference type="EMBL" id="VYS66925.1"/>
    </source>
</evidence>
<organism evidence="3 5">
    <name type="scientific">Arabidopsis thaliana</name>
    <name type="common">Mouse-ear cress</name>
    <dbReference type="NCBI Taxonomy" id="3702"/>
    <lineage>
        <taxon>Eukaryota</taxon>
        <taxon>Viridiplantae</taxon>
        <taxon>Streptophyta</taxon>
        <taxon>Embryophyta</taxon>
        <taxon>Tracheophyta</taxon>
        <taxon>Spermatophyta</taxon>
        <taxon>Magnoliopsida</taxon>
        <taxon>eudicotyledons</taxon>
        <taxon>Gunneridae</taxon>
        <taxon>Pentapetalae</taxon>
        <taxon>rosids</taxon>
        <taxon>malvids</taxon>
        <taxon>Brassicales</taxon>
        <taxon>Brassicaceae</taxon>
        <taxon>Camelineae</taxon>
        <taxon>Arabidopsis</taxon>
    </lineage>
</organism>
<feature type="compositionally biased region" description="Basic and acidic residues" evidence="1">
    <location>
        <begin position="66"/>
        <end position="76"/>
    </location>
</feature>
<feature type="region of interest" description="Disordered" evidence="1">
    <location>
        <begin position="23"/>
        <end position="96"/>
    </location>
</feature>
<dbReference type="Proteomes" id="UP000426265">
    <property type="component" value="Unassembled WGS sequence"/>
</dbReference>
<dbReference type="AlphaFoldDB" id="A0A178UR81"/>
<name>A0A178UR81_ARATH</name>
<evidence type="ECO:0000313" key="2">
    <source>
        <dbReference type="Araport" id="AT5G15560"/>
    </source>
</evidence>
<dbReference type="OMA" id="DDISICC"/>
<dbReference type="ExpressionAtlas" id="A0A178UR81">
    <property type="expression patterns" value="differential"/>
</dbReference>